<gene>
    <name evidence="1" type="ORF">GcM3_070031</name>
</gene>
<organism evidence="1 2">
    <name type="scientific">Golovinomyces cichoracearum</name>
    <dbReference type="NCBI Taxonomy" id="62708"/>
    <lineage>
        <taxon>Eukaryota</taxon>
        <taxon>Fungi</taxon>
        <taxon>Dikarya</taxon>
        <taxon>Ascomycota</taxon>
        <taxon>Pezizomycotina</taxon>
        <taxon>Leotiomycetes</taxon>
        <taxon>Erysiphales</taxon>
        <taxon>Erysiphaceae</taxon>
        <taxon>Golovinomyces</taxon>
    </lineage>
</organism>
<dbReference type="Proteomes" id="UP000283383">
    <property type="component" value="Unassembled WGS sequence"/>
</dbReference>
<sequence length="206" mass="23727">GEITNFGKQINLNDGTPTREDVNGFITWRIAVYQDSNYRDYSLWEAFVEDFEGFTKTTFDIANKDLLRKLRDFLRSNGVFVSKQHEWTDEEIRDQMNGAQDSNSNIIAHSNSIIPPLQNRSQISHPIKTQNDSSETKPQISASGRDLPNLLKMFDENLKYSGSQDRFDFKLIIFYDLFTNAGINPDAYSSSFSTMLRDDALDYFCD</sequence>
<dbReference type="AlphaFoldDB" id="A0A420ISW3"/>
<protein>
    <submittedName>
        <fullName evidence="1">Uncharacterized protein</fullName>
    </submittedName>
</protein>
<dbReference type="EMBL" id="MCBQ01007060">
    <property type="protein sequence ID" value="RKF77620.1"/>
    <property type="molecule type" value="Genomic_DNA"/>
</dbReference>
<evidence type="ECO:0000313" key="2">
    <source>
        <dbReference type="Proteomes" id="UP000283383"/>
    </source>
</evidence>
<keyword evidence="2" id="KW-1185">Reference proteome</keyword>
<evidence type="ECO:0000313" key="1">
    <source>
        <dbReference type="EMBL" id="RKF77620.1"/>
    </source>
</evidence>
<feature type="non-terminal residue" evidence="1">
    <location>
        <position position="1"/>
    </location>
</feature>
<name>A0A420ISW3_9PEZI</name>
<proteinExistence type="predicted"/>
<comment type="caution">
    <text evidence="1">The sequence shown here is derived from an EMBL/GenBank/DDBJ whole genome shotgun (WGS) entry which is preliminary data.</text>
</comment>
<reference evidence="1 2" key="1">
    <citation type="journal article" date="2018" name="BMC Genomics">
        <title>Comparative genome analyses reveal sequence features reflecting distinct modes of host-adaptation between dicot and monocot powdery mildew.</title>
        <authorList>
            <person name="Wu Y."/>
            <person name="Ma X."/>
            <person name="Pan Z."/>
            <person name="Kale S.D."/>
            <person name="Song Y."/>
            <person name="King H."/>
            <person name="Zhang Q."/>
            <person name="Presley C."/>
            <person name="Deng X."/>
            <person name="Wei C.I."/>
            <person name="Xiao S."/>
        </authorList>
    </citation>
    <scope>NUCLEOTIDE SEQUENCE [LARGE SCALE GENOMIC DNA]</scope>
    <source>
        <strain evidence="1">UMSG3</strain>
    </source>
</reference>
<accession>A0A420ISW3</accession>